<accession>A0A0G1JZ76</accession>
<evidence type="ECO:0000313" key="1">
    <source>
        <dbReference type="EMBL" id="KKT40794.1"/>
    </source>
</evidence>
<dbReference type="AlphaFoldDB" id="A0A0G1JZ76"/>
<organism evidence="1 2">
    <name type="scientific">Candidatus Giovannonibacteria bacterium GW2011_GWA2_44_13b</name>
    <dbReference type="NCBI Taxonomy" id="1618647"/>
    <lineage>
        <taxon>Bacteria</taxon>
        <taxon>Candidatus Giovannoniibacteriota</taxon>
    </lineage>
</organism>
<gene>
    <name evidence="1" type="ORF">UW30_C0018G0014</name>
</gene>
<dbReference type="EMBL" id="LCHU01000018">
    <property type="protein sequence ID" value="KKT40794.1"/>
    <property type="molecule type" value="Genomic_DNA"/>
</dbReference>
<proteinExistence type="predicted"/>
<reference evidence="1 2" key="1">
    <citation type="journal article" date="2015" name="Nature">
        <title>rRNA introns, odd ribosomes, and small enigmatic genomes across a large radiation of phyla.</title>
        <authorList>
            <person name="Brown C.T."/>
            <person name="Hug L.A."/>
            <person name="Thomas B.C."/>
            <person name="Sharon I."/>
            <person name="Castelle C.J."/>
            <person name="Singh A."/>
            <person name="Wilkins M.J."/>
            <person name="Williams K.H."/>
            <person name="Banfield J.F."/>
        </authorList>
    </citation>
    <scope>NUCLEOTIDE SEQUENCE [LARGE SCALE GENOMIC DNA]</scope>
</reference>
<evidence type="ECO:0000313" key="2">
    <source>
        <dbReference type="Proteomes" id="UP000034736"/>
    </source>
</evidence>
<dbReference type="STRING" id="1618647.UW30_C0018G0014"/>
<sequence length="136" mass="15734">MFILITDKDGVETYKTQTKRFGKRTSLREAVRYSIIDFLKSAVFEKWEKKTSFVLDRKETKLIDDVADLLYGPGQVGKFTRNLLDLVAVDTIRPVLFGDGMRFRVVAENVCWKDTKGNDHAFPGISIYRVKQSQRH</sequence>
<comment type="caution">
    <text evidence="1">The sequence shown here is derived from an EMBL/GenBank/DDBJ whole genome shotgun (WGS) entry which is preliminary data.</text>
</comment>
<name>A0A0G1JZ76_9BACT</name>
<dbReference type="Proteomes" id="UP000034736">
    <property type="component" value="Unassembled WGS sequence"/>
</dbReference>
<protein>
    <submittedName>
        <fullName evidence="1">Uncharacterized protein</fullName>
    </submittedName>
</protein>